<reference evidence="3 4" key="1">
    <citation type="submission" date="2018-06" db="EMBL/GenBank/DDBJ databases">
        <title>Extensive metabolic versatility and redundancy in microbially diverse, dynamic hydrothermal sediments.</title>
        <authorList>
            <person name="Dombrowski N."/>
            <person name="Teske A."/>
            <person name="Baker B.J."/>
        </authorList>
    </citation>
    <scope>NUCLEOTIDE SEQUENCE [LARGE SCALE GENOMIC DNA]</scope>
    <source>
        <strain evidence="3">B79_G16</strain>
    </source>
</reference>
<protein>
    <recommendedName>
        <fullName evidence="2">EamA domain-containing protein</fullName>
    </recommendedName>
</protein>
<accession>A0A420ZDK8</accession>
<evidence type="ECO:0000313" key="3">
    <source>
        <dbReference type="EMBL" id="RLC37692.1"/>
    </source>
</evidence>
<keyword evidence="1" id="KW-1133">Transmembrane helix</keyword>
<name>A0A420ZDK8_UNCK3</name>
<dbReference type="GO" id="GO:0016020">
    <property type="term" value="C:membrane"/>
    <property type="evidence" value="ECO:0007669"/>
    <property type="project" value="InterPro"/>
</dbReference>
<organism evidence="3 4">
    <name type="scientific">candidate division Kazan bacterium</name>
    <dbReference type="NCBI Taxonomy" id="2202143"/>
    <lineage>
        <taxon>Bacteria</taxon>
        <taxon>Bacteria division Kazan-3B-28</taxon>
    </lineage>
</organism>
<keyword evidence="1" id="KW-0812">Transmembrane</keyword>
<sequence>MNIILLPFIAVVANAVYLTISKAFFKRYTRLTSREFNWLQFAGILFVLFLLVPFFGEWPISLSSTAIWSLFGVGALAILGNILYFWGIDHEKISDIEPFLLFTPLITILIASFFYSDERSWVIYLAAFLASVVLGWSHIKKHHLSFTWGIITILAFSVMYGFEAVLVKSLLYELSPIMLYLLRCLIVIVGLSLFSRPDLSIVKKHHLAPFGILGGLAVAAMITTYTAFHLLGLSQTIFIFILSPVLIYILSVIFLDDHWKTKNIIASIIITILVILVNLVK</sequence>
<dbReference type="EMBL" id="QMNG01000002">
    <property type="protein sequence ID" value="RLC37692.1"/>
    <property type="molecule type" value="Genomic_DNA"/>
</dbReference>
<dbReference type="Pfam" id="PF00892">
    <property type="entry name" value="EamA"/>
    <property type="match status" value="2"/>
</dbReference>
<evidence type="ECO:0000256" key="1">
    <source>
        <dbReference type="SAM" id="Phobius"/>
    </source>
</evidence>
<proteinExistence type="predicted"/>
<keyword evidence="1" id="KW-0472">Membrane</keyword>
<dbReference type="SUPFAM" id="SSF103481">
    <property type="entry name" value="Multidrug resistance efflux transporter EmrE"/>
    <property type="match status" value="2"/>
</dbReference>
<feature type="transmembrane region" description="Helical" evidence="1">
    <location>
        <begin position="207"/>
        <end position="231"/>
    </location>
</feature>
<feature type="transmembrane region" description="Helical" evidence="1">
    <location>
        <begin position="177"/>
        <end position="195"/>
    </location>
</feature>
<dbReference type="InterPro" id="IPR000620">
    <property type="entry name" value="EamA_dom"/>
</dbReference>
<feature type="domain" description="EamA" evidence="2">
    <location>
        <begin position="147"/>
        <end position="278"/>
    </location>
</feature>
<feature type="transmembrane region" description="Helical" evidence="1">
    <location>
        <begin position="98"/>
        <end position="115"/>
    </location>
</feature>
<feature type="transmembrane region" description="Helical" evidence="1">
    <location>
        <begin position="6"/>
        <end position="25"/>
    </location>
</feature>
<dbReference type="AlphaFoldDB" id="A0A420ZDK8"/>
<feature type="transmembrane region" description="Helical" evidence="1">
    <location>
        <begin position="37"/>
        <end position="55"/>
    </location>
</feature>
<gene>
    <name evidence="3" type="ORF">DRH29_01220</name>
</gene>
<feature type="transmembrane region" description="Helical" evidence="1">
    <location>
        <begin position="263"/>
        <end position="280"/>
    </location>
</feature>
<dbReference type="InterPro" id="IPR037185">
    <property type="entry name" value="EmrE-like"/>
</dbReference>
<feature type="transmembrane region" description="Helical" evidence="1">
    <location>
        <begin position="121"/>
        <end position="139"/>
    </location>
</feature>
<dbReference type="PANTHER" id="PTHR22911">
    <property type="entry name" value="ACYL-MALONYL CONDENSING ENZYME-RELATED"/>
    <property type="match status" value="1"/>
</dbReference>
<dbReference type="Proteomes" id="UP000281261">
    <property type="component" value="Unassembled WGS sequence"/>
</dbReference>
<feature type="transmembrane region" description="Helical" evidence="1">
    <location>
        <begin position="67"/>
        <end position="86"/>
    </location>
</feature>
<feature type="transmembrane region" description="Helical" evidence="1">
    <location>
        <begin position="237"/>
        <end position="256"/>
    </location>
</feature>
<feature type="transmembrane region" description="Helical" evidence="1">
    <location>
        <begin position="146"/>
        <end position="171"/>
    </location>
</feature>
<dbReference type="PANTHER" id="PTHR22911:SF79">
    <property type="entry name" value="MOBA-LIKE NTP TRANSFERASE DOMAIN-CONTAINING PROTEIN"/>
    <property type="match status" value="1"/>
</dbReference>
<evidence type="ECO:0000313" key="4">
    <source>
        <dbReference type="Proteomes" id="UP000281261"/>
    </source>
</evidence>
<comment type="caution">
    <text evidence="3">The sequence shown here is derived from an EMBL/GenBank/DDBJ whole genome shotgun (WGS) entry which is preliminary data.</text>
</comment>
<evidence type="ECO:0000259" key="2">
    <source>
        <dbReference type="Pfam" id="PF00892"/>
    </source>
</evidence>
<feature type="domain" description="EamA" evidence="2">
    <location>
        <begin position="3"/>
        <end position="130"/>
    </location>
</feature>